<dbReference type="EMBL" id="OIVN01000501">
    <property type="protein sequence ID" value="SPC81202.1"/>
    <property type="molecule type" value="Genomic_DNA"/>
</dbReference>
<dbReference type="GO" id="GO:0003676">
    <property type="term" value="F:nucleic acid binding"/>
    <property type="evidence" value="ECO:0007669"/>
    <property type="project" value="InterPro"/>
</dbReference>
<dbReference type="PANTHER" id="PTHR48475:SF1">
    <property type="entry name" value="RNASE H TYPE-1 DOMAIN-CONTAINING PROTEIN"/>
    <property type="match status" value="1"/>
</dbReference>
<dbReference type="PROSITE" id="PS50994">
    <property type="entry name" value="INTEGRASE"/>
    <property type="match status" value="1"/>
</dbReference>
<dbReference type="CDD" id="cd09279">
    <property type="entry name" value="RNase_HI_like"/>
    <property type="match status" value="1"/>
</dbReference>
<dbReference type="InterPro" id="IPR036397">
    <property type="entry name" value="RNaseH_sf"/>
</dbReference>
<dbReference type="PANTHER" id="PTHR48475">
    <property type="entry name" value="RIBONUCLEASE H"/>
    <property type="match status" value="1"/>
</dbReference>
<dbReference type="AlphaFoldDB" id="A0A2N9F274"/>
<proteinExistence type="predicted"/>
<accession>A0A2N9F274</accession>
<evidence type="ECO:0000313" key="3">
    <source>
        <dbReference type="EMBL" id="SPC81202.1"/>
    </source>
</evidence>
<dbReference type="Pfam" id="PF13456">
    <property type="entry name" value="RVT_3"/>
    <property type="match status" value="1"/>
</dbReference>
<dbReference type="GO" id="GO:0015074">
    <property type="term" value="P:DNA integration"/>
    <property type="evidence" value="ECO:0007669"/>
    <property type="project" value="InterPro"/>
</dbReference>
<sequence>MVSQRGIEANPDKIKAVLEMTPPRTIREVQSLTGRVAALNRFVSRATDKCLLFFKTLRKAFTWTDECQKSFEELKLYLTSPPLLSPSQQGETLSLYLAVSLTAVNSALIREDDGMQLPVYYTSKAFQGAEERYPAMEKLALALVIAARKLRPYFQSHKIVVLTNQPLRKAMNKPDAAGRLIQWAVELSEFDIEYRPRQAIKAQALADFIAKFTVAEEEPQEEEPDKKWEVEIDGSSVKGAGGVGVVFKTPEGHLLKHSVRLQYPTTNNEAEYEALLMSMRIARELGETMLRIQSNSQLIMGQVNGEYEAKEDRMAKYLKLVKKAIDCFDEVILVQVPLQYSPSHMEEEMSPIDVSSSWMTPITNYLEEGTLPSDPVEARKLKVRSARFTLIQGTLYKRGFSLPYLRCLDKTEADYVMREVHEGICGNHSGARSLVPSSSEQDTIGRQCKRMFGIPRVFISDNGRQFDNSPFREFYEELGIHNHYSSPGHPQANGQVEVTNRSLLKMIKTRLEGAKGLWPEELPNILWAYRTTARTPTGETPFRLAYGIEAVIPVEIGLTTWRTMNYDESSNDSQLRTNLDLLDEIRDQAEAKNKVYQQRMARYYHRRVKHEEFRVGDLVLRKVTLAK</sequence>
<dbReference type="Gene3D" id="3.30.70.270">
    <property type="match status" value="1"/>
</dbReference>
<dbReference type="InterPro" id="IPR012337">
    <property type="entry name" value="RNaseH-like_sf"/>
</dbReference>
<dbReference type="InterPro" id="IPR043502">
    <property type="entry name" value="DNA/RNA_pol_sf"/>
</dbReference>
<protein>
    <recommendedName>
        <fullName evidence="2">Integrase catalytic domain-containing protein</fullName>
    </recommendedName>
</protein>
<dbReference type="Gene3D" id="3.30.420.10">
    <property type="entry name" value="Ribonuclease H-like superfamily/Ribonuclease H"/>
    <property type="match status" value="2"/>
</dbReference>
<reference evidence="3" key="1">
    <citation type="submission" date="2018-02" db="EMBL/GenBank/DDBJ databases">
        <authorList>
            <person name="Cohen D.B."/>
            <person name="Kent A.D."/>
        </authorList>
    </citation>
    <scope>NUCLEOTIDE SEQUENCE</scope>
</reference>
<dbReference type="InterPro" id="IPR002156">
    <property type="entry name" value="RNaseH_domain"/>
</dbReference>
<dbReference type="GO" id="GO:0004523">
    <property type="term" value="F:RNA-DNA hybrid ribonuclease activity"/>
    <property type="evidence" value="ECO:0007669"/>
    <property type="project" value="InterPro"/>
</dbReference>
<dbReference type="InterPro" id="IPR043128">
    <property type="entry name" value="Rev_trsase/Diguanyl_cyclase"/>
</dbReference>
<evidence type="ECO:0000256" key="1">
    <source>
        <dbReference type="SAM" id="Coils"/>
    </source>
</evidence>
<dbReference type="InterPro" id="IPR001584">
    <property type="entry name" value="Integrase_cat-core"/>
</dbReference>
<feature type="coiled-coil region" evidence="1">
    <location>
        <begin position="579"/>
        <end position="606"/>
    </location>
</feature>
<organism evidence="3">
    <name type="scientific">Fagus sylvatica</name>
    <name type="common">Beechnut</name>
    <dbReference type="NCBI Taxonomy" id="28930"/>
    <lineage>
        <taxon>Eukaryota</taxon>
        <taxon>Viridiplantae</taxon>
        <taxon>Streptophyta</taxon>
        <taxon>Embryophyta</taxon>
        <taxon>Tracheophyta</taxon>
        <taxon>Spermatophyta</taxon>
        <taxon>Magnoliopsida</taxon>
        <taxon>eudicotyledons</taxon>
        <taxon>Gunneridae</taxon>
        <taxon>Pentapetalae</taxon>
        <taxon>rosids</taxon>
        <taxon>fabids</taxon>
        <taxon>Fagales</taxon>
        <taxon>Fagaceae</taxon>
        <taxon>Fagus</taxon>
    </lineage>
</organism>
<dbReference type="SUPFAM" id="SSF53098">
    <property type="entry name" value="Ribonuclease H-like"/>
    <property type="match status" value="2"/>
</dbReference>
<feature type="domain" description="Integrase catalytic" evidence="2">
    <location>
        <begin position="453"/>
        <end position="549"/>
    </location>
</feature>
<dbReference type="SUPFAM" id="SSF56672">
    <property type="entry name" value="DNA/RNA polymerases"/>
    <property type="match status" value="1"/>
</dbReference>
<dbReference type="InterPro" id="IPR041577">
    <property type="entry name" value="RT_RNaseH_2"/>
</dbReference>
<evidence type="ECO:0000259" key="2">
    <source>
        <dbReference type="PROSITE" id="PS50994"/>
    </source>
</evidence>
<gene>
    <name evidence="3" type="ORF">FSB_LOCUS9084</name>
</gene>
<keyword evidence="1" id="KW-0175">Coiled coil</keyword>
<name>A0A2N9F274_FAGSY</name>
<dbReference type="Pfam" id="PF17919">
    <property type="entry name" value="RT_RNaseH_2"/>
    <property type="match status" value="1"/>
</dbReference>